<dbReference type="InterPro" id="IPR050301">
    <property type="entry name" value="NTE"/>
</dbReference>
<dbReference type="Gene3D" id="3.40.1090.10">
    <property type="entry name" value="Cytosolic phospholipase A2 catalytic domain"/>
    <property type="match status" value="2"/>
</dbReference>
<evidence type="ECO:0000256" key="2">
    <source>
        <dbReference type="ARBA" id="ARBA00022963"/>
    </source>
</evidence>
<dbReference type="GO" id="GO:0016042">
    <property type="term" value="P:lipid catabolic process"/>
    <property type="evidence" value="ECO:0007669"/>
    <property type="project" value="UniProtKB-KW"/>
</dbReference>
<gene>
    <name evidence="6" type="ORF">UFOPK3547_01078</name>
</gene>
<sequence length="437" mass="47889">MADVVKLSSVKRKSNGAGGKKRPEKTALVLGGGGMTGGVYEIGALRALDLLAVNRNVNEFDIYVGTSAGAFVAALTANGVTPEELMRVVSGEESGPFKDLSLGSMLRPNLLEYARTGALLPLRIARLARDLAPRWRSVSGMDLLLALGEDLPAGLYSGKGLEKYLQEVLSDPERTDDIRALGCELYLTATDLDSCERVVFGSEGWDDIPISAAVRASTALPMVFKPVKIRDRELVDGGIISTTNVDIAVAAGATMIVVVNPVVPLIVDPDEIPEHHIGERPSHVSEMGIAQIGYQTFKLLAYQRLHEMVAQWEQKYPDVDIVLIEPDADDMLMFQTSIMDYSKRIEIARHGFQSVTLKLAEHYDTYKEIFGRHGIEISATRVKKVVKHVTREQEKTRAWRRILEQTTGTLLRQSANEPIDDLAMPPAKSAARAGSRR</sequence>
<accession>A0A6J5ZTD5</accession>
<dbReference type="SUPFAM" id="SSF52151">
    <property type="entry name" value="FabD/lysophospholipase-like"/>
    <property type="match status" value="1"/>
</dbReference>
<evidence type="ECO:0000256" key="1">
    <source>
        <dbReference type="ARBA" id="ARBA00022801"/>
    </source>
</evidence>
<evidence type="ECO:0000256" key="4">
    <source>
        <dbReference type="SAM" id="MobiDB-lite"/>
    </source>
</evidence>
<keyword evidence="2" id="KW-0442">Lipid degradation</keyword>
<name>A0A6J5ZTD5_9ZZZZ</name>
<dbReference type="InterPro" id="IPR016035">
    <property type="entry name" value="Acyl_Trfase/lysoPLipase"/>
</dbReference>
<dbReference type="PANTHER" id="PTHR14226:SF57">
    <property type="entry name" value="BLR7027 PROTEIN"/>
    <property type="match status" value="1"/>
</dbReference>
<dbReference type="InterPro" id="IPR002641">
    <property type="entry name" value="PNPLA_dom"/>
</dbReference>
<dbReference type="PANTHER" id="PTHR14226">
    <property type="entry name" value="NEUROPATHY TARGET ESTERASE/SWISS CHEESE D.MELANOGASTER"/>
    <property type="match status" value="1"/>
</dbReference>
<organism evidence="6">
    <name type="scientific">freshwater metagenome</name>
    <dbReference type="NCBI Taxonomy" id="449393"/>
    <lineage>
        <taxon>unclassified sequences</taxon>
        <taxon>metagenomes</taxon>
        <taxon>ecological metagenomes</taxon>
    </lineage>
</organism>
<evidence type="ECO:0000259" key="5">
    <source>
        <dbReference type="PROSITE" id="PS51635"/>
    </source>
</evidence>
<feature type="compositionally biased region" description="Basic residues" evidence="4">
    <location>
        <begin position="9"/>
        <end position="23"/>
    </location>
</feature>
<keyword evidence="1" id="KW-0378">Hydrolase</keyword>
<feature type="region of interest" description="Disordered" evidence="4">
    <location>
        <begin position="1"/>
        <end position="25"/>
    </location>
</feature>
<protein>
    <submittedName>
        <fullName evidence="6">Unannotated protein</fullName>
    </submittedName>
</protein>
<dbReference type="PROSITE" id="PS51635">
    <property type="entry name" value="PNPLA"/>
    <property type="match status" value="1"/>
</dbReference>
<dbReference type="GO" id="GO:0016787">
    <property type="term" value="F:hydrolase activity"/>
    <property type="evidence" value="ECO:0007669"/>
    <property type="project" value="UniProtKB-KW"/>
</dbReference>
<evidence type="ECO:0000256" key="3">
    <source>
        <dbReference type="ARBA" id="ARBA00023098"/>
    </source>
</evidence>
<dbReference type="EMBL" id="CAESAN010000087">
    <property type="protein sequence ID" value="CAB4345325.1"/>
    <property type="molecule type" value="Genomic_DNA"/>
</dbReference>
<feature type="domain" description="PNPLA" evidence="5">
    <location>
        <begin position="29"/>
        <end position="251"/>
    </location>
</feature>
<proteinExistence type="predicted"/>
<keyword evidence="3" id="KW-0443">Lipid metabolism</keyword>
<reference evidence="6" key="1">
    <citation type="submission" date="2020-05" db="EMBL/GenBank/DDBJ databases">
        <authorList>
            <person name="Chiriac C."/>
            <person name="Salcher M."/>
            <person name="Ghai R."/>
            <person name="Kavagutti S V."/>
        </authorList>
    </citation>
    <scope>NUCLEOTIDE SEQUENCE</scope>
</reference>
<dbReference type="AlphaFoldDB" id="A0A6J5ZTD5"/>
<dbReference type="Pfam" id="PF01734">
    <property type="entry name" value="Patatin"/>
    <property type="match status" value="1"/>
</dbReference>
<feature type="region of interest" description="Disordered" evidence="4">
    <location>
        <begin position="414"/>
        <end position="437"/>
    </location>
</feature>
<evidence type="ECO:0000313" key="6">
    <source>
        <dbReference type="EMBL" id="CAB4345325.1"/>
    </source>
</evidence>